<feature type="transmembrane region" description="Helical" evidence="5">
    <location>
        <begin position="298"/>
        <end position="319"/>
    </location>
</feature>
<dbReference type="PROSITE" id="PS50850">
    <property type="entry name" value="MFS"/>
    <property type="match status" value="1"/>
</dbReference>
<keyword evidence="3 5" id="KW-1133">Transmembrane helix</keyword>
<evidence type="ECO:0000256" key="4">
    <source>
        <dbReference type="ARBA" id="ARBA00023136"/>
    </source>
</evidence>
<feature type="transmembrane region" description="Helical" evidence="5">
    <location>
        <begin position="155"/>
        <end position="178"/>
    </location>
</feature>
<keyword evidence="4 5" id="KW-0472">Membrane</keyword>
<protein>
    <submittedName>
        <fullName evidence="7">MFS transporter</fullName>
    </submittedName>
</protein>
<feature type="transmembrane region" description="Helical" evidence="5">
    <location>
        <begin position="371"/>
        <end position="392"/>
    </location>
</feature>
<feature type="transmembrane region" description="Helical" evidence="5">
    <location>
        <begin position="331"/>
        <end position="350"/>
    </location>
</feature>
<comment type="caution">
    <text evidence="7">The sequence shown here is derived from an EMBL/GenBank/DDBJ whole genome shotgun (WGS) entry which is preliminary data.</text>
</comment>
<feature type="transmembrane region" description="Helical" evidence="5">
    <location>
        <begin position="272"/>
        <end position="291"/>
    </location>
</feature>
<dbReference type="RefSeq" id="WP_379870024.1">
    <property type="nucleotide sequence ID" value="NZ_JBHTBH010000003.1"/>
</dbReference>
<dbReference type="EMBL" id="JBHTBH010000003">
    <property type="protein sequence ID" value="MFC7327625.1"/>
    <property type="molecule type" value="Genomic_DNA"/>
</dbReference>
<evidence type="ECO:0000259" key="6">
    <source>
        <dbReference type="PROSITE" id="PS50850"/>
    </source>
</evidence>
<evidence type="ECO:0000313" key="7">
    <source>
        <dbReference type="EMBL" id="MFC7327625.1"/>
    </source>
</evidence>
<accession>A0ABW2KED4</accession>
<feature type="transmembrane region" description="Helical" evidence="5">
    <location>
        <begin position="184"/>
        <end position="204"/>
    </location>
</feature>
<dbReference type="Gene3D" id="1.20.1250.20">
    <property type="entry name" value="MFS general substrate transporter like domains"/>
    <property type="match status" value="1"/>
</dbReference>
<name>A0ABW2KED4_9ACTN</name>
<reference evidence="8" key="1">
    <citation type="journal article" date="2019" name="Int. J. Syst. Evol. Microbiol.">
        <title>The Global Catalogue of Microorganisms (GCM) 10K type strain sequencing project: providing services to taxonomists for standard genome sequencing and annotation.</title>
        <authorList>
            <consortium name="The Broad Institute Genomics Platform"/>
            <consortium name="The Broad Institute Genome Sequencing Center for Infectious Disease"/>
            <person name="Wu L."/>
            <person name="Ma J."/>
        </authorList>
    </citation>
    <scope>NUCLEOTIDE SEQUENCE [LARGE SCALE GENOMIC DNA]</scope>
    <source>
        <strain evidence="8">CGMCC 4.7382</strain>
    </source>
</reference>
<feature type="domain" description="Major facilitator superfamily (MFS) profile" evidence="6">
    <location>
        <begin position="30"/>
        <end position="424"/>
    </location>
</feature>
<comment type="subcellular location">
    <subcellularLocation>
        <location evidence="1">Cell membrane</location>
        <topology evidence="1">Multi-pass membrane protein</topology>
    </subcellularLocation>
</comment>
<feature type="transmembrane region" description="Helical" evidence="5">
    <location>
        <begin position="95"/>
        <end position="114"/>
    </location>
</feature>
<keyword evidence="2 5" id="KW-0812">Transmembrane</keyword>
<dbReference type="InterPro" id="IPR020846">
    <property type="entry name" value="MFS_dom"/>
</dbReference>
<proteinExistence type="predicted"/>
<dbReference type="PANTHER" id="PTHR23531">
    <property type="entry name" value="QUINOLENE RESISTANCE PROTEIN NORA"/>
    <property type="match status" value="1"/>
</dbReference>
<dbReference type="SUPFAM" id="SSF103473">
    <property type="entry name" value="MFS general substrate transporter"/>
    <property type="match status" value="1"/>
</dbReference>
<evidence type="ECO:0000256" key="5">
    <source>
        <dbReference type="SAM" id="Phobius"/>
    </source>
</evidence>
<dbReference type="Pfam" id="PF07690">
    <property type="entry name" value="MFS_1"/>
    <property type="match status" value="1"/>
</dbReference>
<dbReference type="InterPro" id="IPR036259">
    <property type="entry name" value="MFS_trans_sf"/>
</dbReference>
<keyword evidence="8" id="KW-1185">Reference proteome</keyword>
<evidence type="ECO:0000256" key="2">
    <source>
        <dbReference type="ARBA" id="ARBA00022692"/>
    </source>
</evidence>
<dbReference type="InterPro" id="IPR052714">
    <property type="entry name" value="MFS_Exporter"/>
</dbReference>
<feature type="transmembrane region" description="Helical" evidence="5">
    <location>
        <begin position="398"/>
        <end position="417"/>
    </location>
</feature>
<evidence type="ECO:0000256" key="1">
    <source>
        <dbReference type="ARBA" id="ARBA00004651"/>
    </source>
</evidence>
<feature type="transmembrane region" description="Helical" evidence="5">
    <location>
        <begin position="120"/>
        <end position="143"/>
    </location>
</feature>
<evidence type="ECO:0000313" key="8">
    <source>
        <dbReference type="Proteomes" id="UP001596540"/>
    </source>
</evidence>
<dbReference type="PANTHER" id="PTHR23531:SF1">
    <property type="entry name" value="QUINOLENE RESISTANCE PROTEIN NORA"/>
    <property type="match status" value="1"/>
</dbReference>
<feature type="transmembrane region" description="Helical" evidence="5">
    <location>
        <begin position="33"/>
        <end position="57"/>
    </location>
</feature>
<sequence length="430" mass="42336">MPRATAQPDPSRAGRPIVGSPDRYGLRGRAFRLLVLATVASFAGYCLLLPVVPLWAARGGAGAVGAGATTSVFMLTTVLTQVAMPWLLDRGGYRWTFPAGALLLGLPTPLYLLTADLGPLIAVSAVRGVGFGMVSVVGAALAARMVTPDQVGRAVGGYGLAVGLPNLVLLASGVGLALNAGFAAVFWAAALAPLLGAVAAVALWRVGGDGMPDATEPPARPGHGAGRTAGRRTAAGLAAPLAVMLAMAIASSGVVTFLAIPLERTPGLATTALLAYSVALLVARGAAGAFADRCGRPLFLLPGLVGAVAGLALTSWALWPLGDSGGAPGAAGAAAVVAGAALFGAGFGGAQNDTLVVMFRRAGPRGPGTASAAWNIGYDAGTGAGALVLGIAVRDLGYGPAFAVAGAVVAAALALPVRTTTRARDRSGSA</sequence>
<dbReference type="Proteomes" id="UP001596540">
    <property type="component" value="Unassembled WGS sequence"/>
</dbReference>
<evidence type="ECO:0000256" key="3">
    <source>
        <dbReference type="ARBA" id="ARBA00022989"/>
    </source>
</evidence>
<feature type="transmembrane region" description="Helical" evidence="5">
    <location>
        <begin position="237"/>
        <end position="260"/>
    </location>
</feature>
<feature type="transmembrane region" description="Helical" evidence="5">
    <location>
        <begin position="63"/>
        <end position="88"/>
    </location>
</feature>
<dbReference type="InterPro" id="IPR011701">
    <property type="entry name" value="MFS"/>
</dbReference>
<organism evidence="7 8">
    <name type="scientific">Marinactinospora rubrisoli</name>
    <dbReference type="NCBI Taxonomy" id="2715399"/>
    <lineage>
        <taxon>Bacteria</taxon>
        <taxon>Bacillati</taxon>
        <taxon>Actinomycetota</taxon>
        <taxon>Actinomycetes</taxon>
        <taxon>Streptosporangiales</taxon>
        <taxon>Nocardiopsidaceae</taxon>
        <taxon>Marinactinospora</taxon>
    </lineage>
</organism>
<gene>
    <name evidence="7" type="ORF">ACFQRF_07700</name>
</gene>